<evidence type="ECO:0000256" key="1">
    <source>
        <dbReference type="SAM" id="SignalP"/>
    </source>
</evidence>
<name>A0A845A399_9SPHN</name>
<dbReference type="OrthoDB" id="1524207at2"/>
<keyword evidence="1" id="KW-0732">Signal</keyword>
<evidence type="ECO:0000313" key="2">
    <source>
        <dbReference type="EMBL" id="MXO92089.1"/>
    </source>
</evidence>
<gene>
    <name evidence="2" type="ORF">GRI62_00520</name>
</gene>
<dbReference type="Proteomes" id="UP000460626">
    <property type="component" value="Unassembled WGS sequence"/>
</dbReference>
<reference evidence="2 3" key="1">
    <citation type="submission" date="2019-12" db="EMBL/GenBank/DDBJ databases">
        <title>Genomic-based taxomic classification of the family Erythrobacteraceae.</title>
        <authorList>
            <person name="Xu L."/>
        </authorList>
    </citation>
    <scope>NUCLEOTIDE SEQUENCE [LARGE SCALE GENOMIC DNA]</scope>
    <source>
        <strain evidence="2 3">RC4-10-4</strain>
    </source>
</reference>
<keyword evidence="3" id="KW-1185">Reference proteome</keyword>
<sequence>MPALPRLLALLLPALALAGCATPPPGAALPQEAFWQALTSHCGQSYTGALASNQAADADMAGQPMVMHVRSCNAARIEVPFHVRQADGTWDRSRTWVFTRTADGLRLKHDHRHADGSADVLTMYGGDTAAPGTGLAQDFPVDAESVALFLREDRAVSVTNVWRVEVDPAGTPGARFAYQLSRPSPDNRLFRVEFDATRPIDPPPAPWGW</sequence>
<comment type="caution">
    <text evidence="2">The sequence shown here is derived from an EMBL/GenBank/DDBJ whole genome shotgun (WGS) entry which is preliminary data.</text>
</comment>
<evidence type="ECO:0008006" key="4">
    <source>
        <dbReference type="Google" id="ProtNLM"/>
    </source>
</evidence>
<accession>A0A845A399</accession>
<dbReference type="EMBL" id="WTYH01000001">
    <property type="protein sequence ID" value="MXO92089.1"/>
    <property type="molecule type" value="Genomic_DNA"/>
</dbReference>
<dbReference type="RefSeq" id="WP_131451484.1">
    <property type="nucleotide sequence ID" value="NZ_BMJK01000001.1"/>
</dbReference>
<feature type="chain" id="PRO_5032573788" description="Lipoprotein" evidence="1">
    <location>
        <begin position="19"/>
        <end position="209"/>
    </location>
</feature>
<evidence type="ECO:0000313" key="3">
    <source>
        <dbReference type="Proteomes" id="UP000460626"/>
    </source>
</evidence>
<protein>
    <recommendedName>
        <fullName evidence="4">Lipoprotein</fullName>
    </recommendedName>
</protein>
<proteinExistence type="predicted"/>
<feature type="signal peptide" evidence="1">
    <location>
        <begin position="1"/>
        <end position="18"/>
    </location>
</feature>
<dbReference type="PROSITE" id="PS51257">
    <property type="entry name" value="PROKAR_LIPOPROTEIN"/>
    <property type="match status" value="1"/>
</dbReference>
<dbReference type="AlphaFoldDB" id="A0A845A399"/>
<organism evidence="2 3">
    <name type="scientific">Aurantiacibacter arachoides</name>
    <dbReference type="NCBI Taxonomy" id="1850444"/>
    <lineage>
        <taxon>Bacteria</taxon>
        <taxon>Pseudomonadati</taxon>
        <taxon>Pseudomonadota</taxon>
        <taxon>Alphaproteobacteria</taxon>
        <taxon>Sphingomonadales</taxon>
        <taxon>Erythrobacteraceae</taxon>
        <taxon>Aurantiacibacter</taxon>
    </lineage>
</organism>